<dbReference type="Proteomes" id="UP000781932">
    <property type="component" value="Unassembled WGS sequence"/>
</dbReference>
<comment type="caution">
    <text evidence="1">The sequence shown here is derived from an EMBL/GenBank/DDBJ whole genome shotgun (WGS) entry which is preliminary data.</text>
</comment>
<dbReference type="InterPro" id="IPR027268">
    <property type="entry name" value="Peptidase_M4/M1_CTD_sf"/>
</dbReference>
<proteinExistence type="predicted"/>
<name>A0A9P6I0E9_9PEZI</name>
<keyword evidence="2" id="KW-1185">Reference proteome</keyword>
<gene>
    <name evidence="1" type="ORF">CkaCkLH20_12983</name>
</gene>
<sequence length="449" mass="49393">MLPKTIASVPSAQYGCDGVTATDDKGDLALGFHEVDQGAFGLPYQIWTAQRATEGPVSIKFTADPAVVNTSALPGPHFDLRNATGGLTGSMWAVVPVPNPMSNDDYNVTVSWNITSLQSAAYTWADGVGPHSSSFVGPLTQLTQTFFIVGDVKGYPSLPATGPDNKLGVYWLEKTPFDINEVGRYLQTLLAYSTKFWQDNSTEPYRVFIRINEEQRSGTVGPGAGGTALLRSFLFGYRRDVGLSLDKVTTLLAHEMTHNWTPWSGGTNAEQSRYNEGAAEFWSLRLLWRAGMLSTERYLDEMNTRASEYYQNPTNNRSDESAQEVAWEIRDAQRIPYGRGMLHFANIDAQMRAKSNGAQKLDDLAIPFLQACRQDGNCGSKEWFSLLRSALGQEAVDEWNKVSSGQPLIKPVEGSLGPCFDVVQNGTSPVVYVWKVKEGRNISSAECLI</sequence>
<organism evidence="1 2">
    <name type="scientific">Colletotrichum karsti</name>
    <dbReference type="NCBI Taxonomy" id="1095194"/>
    <lineage>
        <taxon>Eukaryota</taxon>
        <taxon>Fungi</taxon>
        <taxon>Dikarya</taxon>
        <taxon>Ascomycota</taxon>
        <taxon>Pezizomycotina</taxon>
        <taxon>Sordariomycetes</taxon>
        <taxon>Hypocreomycetidae</taxon>
        <taxon>Glomerellales</taxon>
        <taxon>Glomerellaceae</taxon>
        <taxon>Colletotrichum</taxon>
        <taxon>Colletotrichum boninense species complex</taxon>
    </lineage>
</organism>
<reference evidence="1" key="2">
    <citation type="submission" date="2020-11" db="EMBL/GenBank/DDBJ databases">
        <title>Whole genome sequencing of Colletotrichum sp.</title>
        <authorList>
            <person name="Li H."/>
        </authorList>
    </citation>
    <scope>NUCLEOTIDE SEQUENCE</scope>
    <source>
        <strain evidence="1">CkLH20</strain>
    </source>
</reference>
<dbReference type="OrthoDB" id="626167at2759"/>
<reference evidence="1" key="1">
    <citation type="submission" date="2020-03" db="EMBL/GenBank/DDBJ databases">
        <authorList>
            <person name="He L."/>
        </authorList>
    </citation>
    <scope>NUCLEOTIDE SEQUENCE</scope>
    <source>
        <strain evidence="1">CkLH20</strain>
    </source>
</reference>
<dbReference type="AlphaFoldDB" id="A0A9P6I0E9"/>
<dbReference type="RefSeq" id="XP_038739051.1">
    <property type="nucleotide sequence ID" value="XM_038895694.1"/>
</dbReference>
<dbReference type="Gene3D" id="1.10.390.10">
    <property type="entry name" value="Neutral Protease Domain 2"/>
    <property type="match status" value="1"/>
</dbReference>
<dbReference type="GeneID" id="62168768"/>
<protein>
    <submittedName>
        <fullName evidence="1">Peptidase m61 domain-containing protein</fullName>
    </submittedName>
</protein>
<evidence type="ECO:0000313" key="1">
    <source>
        <dbReference type="EMBL" id="KAF9869590.1"/>
    </source>
</evidence>
<dbReference type="EMBL" id="JAATWM020000068">
    <property type="protein sequence ID" value="KAF9869590.1"/>
    <property type="molecule type" value="Genomic_DNA"/>
</dbReference>
<accession>A0A9P6I0E9</accession>
<evidence type="ECO:0000313" key="2">
    <source>
        <dbReference type="Proteomes" id="UP000781932"/>
    </source>
</evidence>